<gene>
    <name evidence="7" type="ORF">SAMN02745126_05645</name>
</gene>
<keyword evidence="3" id="KW-0963">Cytoplasm</keyword>
<evidence type="ECO:0000313" key="8">
    <source>
        <dbReference type="Proteomes" id="UP000190092"/>
    </source>
</evidence>
<dbReference type="GO" id="GO:0009295">
    <property type="term" value="C:nucleoid"/>
    <property type="evidence" value="ECO:0007669"/>
    <property type="project" value="UniProtKB-SubCell"/>
</dbReference>
<dbReference type="SMART" id="SM00528">
    <property type="entry name" value="HNS"/>
    <property type="match status" value="1"/>
</dbReference>
<dbReference type="PANTHER" id="PTHR38097">
    <property type="match status" value="1"/>
</dbReference>
<evidence type="ECO:0000313" key="7">
    <source>
        <dbReference type="EMBL" id="SKA35148.1"/>
    </source>
</evidence>
<comment type="similarity">
    <text evidence="2">Belongs to the histone-like protein H-NS family.</text>
</comment>
<reference evidence="8" key="1">
    <citation type="submission" date="2017-02" db="EMBL/GenBank/DDBJ databases">
        <authorList>
            <person name="Varghese N."/>
            <person name="Submissions S."/>
        </authorList>
    </citation>
    <scope>NUCLEOTIDE SEQUENCE [LARGE SCALE GENOMIC DNA]</scope>
    <source>
        <strain evidence="8">ATCC 27094</strain>
    </source>
</reference>
<proteinExistence type="inferred from homology"/>
<dbReference type="GO" id="GO:0001217">
    <property type="term" value="F:DNA-binding transcription repressor activity"/>
    <property type="evidence" value="ECO:0007669"/>
    <property type="project" value="TreeGrafter"/>
</dbReference>
<dbReference type="SUPFAM" id="SSF81273">
    <property type="entry name" value="H-NS histone-like proteins"/>
    <property type="match status" value="1"/>
</dbReference>
<dbReference type="Gene3D" id="4.10.430.10">
    <property type="entry name" value="Histone-like protein H-NS, C-terminal domain"/>
    <property type="match status" value="1"/>
</dbReference>
<dbReference type="GO" id="GO:0005829">
    <property type="term" value="C:cytosol"/>
    <property type="evidence" value="ECO:0007669"/>
    <property type="project" value="TreeGrafter"/>
</dbReference>
<evidence type="ECO:0000259" key="6">
    <source>
        <dbReference type="SMART" id="SM00528"/>
    </source>
</evidence>
<dbReference type="OrthoDB" id="5297879at2"/>
<protein>
    <submittedName>
        <fullName evidence="7">DNA-binding protein H-NS</fullName>
    </submittedName>
</protein>
<evidence type="ECO:0000256" key="4">
    <source>
        <dbReference type="ARBA" id="ARBA00023125"/>
    </source>
</evidence>
<dbReference type="Proteomes" id="UP000190092">
    <property type="component" value="Unassembled WGS sequence"/>
</dbReference>
<evidence type="ECO:0000256" key="3">
    <source>
        <dbReference type="ARBA" id="ARBA00022490"/>
    </source>
</evidence>
<dbReference type="Pfam" id="PF00816">
    <property type="entry name" value="Histone_HNS"/>
    <property type="match status" value="1"/>
</dbReference>
<dbReference type="GO" id="GO:0003680">
    <property type="term" value="F:minor groove of adenine-thymine-rich DNA binding"/>
    <property type="evidence" value="ECO:0007669"/>
    <property type="project" value="TreeGrafter"/>
</dbReference>
<comment type="subcellular location">
    <subcellularLocation>
        <location evidence="1">Cytoplasm</location>
        <location evidence="1">Nucleoid</location>
    </subcellularLocation>
</comment>
<organism evidence="7 8">
    <name type="scientific">Enhydrobacter aerosaccus</name>
    <dbReference type="NCBI Taxonomy" id="225324"/>
    <lineage>
        <taxon>Bacteria</taxon>
        <taxon>Pseudomonadati</taxon>
        <taxon>Pseudomonadota</taxon>
        <taxon>Alphaproteobacteria</taxon>
        <taxon>Hyphomicrobiales</taxon>
        <taxon>Enhydrobacter</taxon>
    </lineage>
</organism>
<dbReference type="GO" id="GO:0000976">
    <property type="term" value="F:transcription cis-regulatory region binding"/>
    <property type="evidence" value="ECO:0007669"/>
    <property type="project" value="TreeGrafter"/>
</dbReference>
<dbReference type="InterPro" id="IPR037150">
    <property type="entry name" value="H-NS_C_dom_sf"/>
</dbReference>
<evidence type="ECO:0000256" key="5">
    <source>
        <dbReference type="SAM" id="MobiDB-lite"/>
    </source>
</evidence>
<dbReference type="AlphaFoldDB" id="A0A1T4T4R9"/>
<feature type="compositionally biased region" description="Basic residues" evidence="5">
    <location>
        <begin position="62"/>
        <end position="74"/>
    </location>
</feature>
<name>A0A1T4T4R9_9HYPH</name>
<dbReference type="RefSeq" id="WP_085937363.1">
    <property type="nucleotide sequence ID" value="NZ_FUWJ01000012.1"/>
</dbReference>
<evidence type="ECO:0000256" key="1">
    <source>
        <dbReference type="ARBA" id="ARBA00004453"/>
    </source>
</evidence>
<keyword evidence="8" id="KW-1185">Reference proteome</keyword>
<keyword evidence="4 7" id="KW-0238">DNA-binding</keyword>
<dbReference type="GO" id="GO:0032993">
    <property type="term" value="C:protein-DNA complex"/>
    <property type="evidence" value="ECO:0007669"/>
    <property type="project" value="TreeGrafter"/>
</dbReference>
<dbReference type="InterPro" id="IPR027444">
    <property type="entry name" value="H-NS_C_dom"/>
</dbReference>
<feature type="domain" description="DNA-binding protein H-NS-like C-terminal" evidence="6">
    <location>
        <begin position="64"/>
        <end position="109"/>
    </location>
</feature>
<evidence type="ECO:0000256" key="2">
    <source>
        <dbReference type="ARBA" id="ARBA00010610"/>
    </source>
</evidence>
<dbReference type="GO" id="GO:0003681">
    <property type="term" value="F:bent DNA binding"/>
    <property type="evidence" value="ECO:0007669"/>
    <property type="project" value="TreeGrafter"/>
</dbReference>
<sequence length="109" mass="12056">MARSSSLVAIEAKIRELQAKAESLKAAEKPGFKQLRAVLKKYRLTAADVDLALGDSVKSHKRSKLAGRKVKPKYRNPANKSETWAGRGKQPRWLVAALKSGKKIQDFAI</sequence>
<dbReference type="EMBL" id="FUWJ01000012">
    <property type="protein sequence ID" value="SKA35148.1"/>
    <property type="molecule type" value="Genomic_DNA"/>
</dbReference>
<feature type="region of interest" description="Disordered" evidence="5">
    <location>
        <begin position="62"/>
        <end position="87"/>
    </location>
</feature>
<dbReference type="PANTHER" id="PTHR38097:SF2">
    <property type="entry name" value="DNA-BINDING PROTEIN STPA"/>
    <property type="match status" value="1"/>
</dbReference>
<accession>A0A1T4T4R9</accession>